<dbReference type="Proteomes" id="UP000824161">
    <property type="component" value="Unassembled WGS sequence"/>
</dbReference>
<feature type="domain" description="Nucleoside phosphorylase" evidence="4">
    <location>
        <begin position="29"/>
        <end position="279"/>
    </location>
</feature>
<reference evidence="5" key="2">
    <citation type="journal article" date="2021" name="PeerJ">
        <title>Extensive microbial diversity within the chicken gut microbiome revealed by metagenomics and culture.</title>
        <authorList>
            <person name="Gilroy R."/>
            <person name="Ravi A."/>
            <person name="Getino M."/>
            <person name="Pursley I."/>
            <person name="Horton D.L."/>
            <person name="Alikhan N.F."/>
            <person name="Baker D."/>
            <person name="Gharbi K."/>
            <person name="Hall N."/>
            <person name="Watson M."/>
            <person name="Adriaenssens E.M."/>
            <person name="Foster-Nyarko E."/>
            <person name="Jarju S."/>
            <person name="Secka A."/>
            <person name="Antonio M."/>
            <person name="Oren A."/>
            <person name="Chaudhuri R.R."/>
            <person name="La Ragione R."/>
            <person name="Hildebrand F."/>
            <person name="Pallen M.J."/>
        </authorList>
    </citation>
    <scope>NUCLEOTIDE SEQUENCE</scope>
    <source>
        <strain evidence="5">1383</strain>
    </source>
</reference>
<comment type="caution">
    <text evidence="5">The sequence shown here is derived from an EMBL/GenBank/DDBJ whole genome shotgun (WGS) entry which is preliminary data.</text>
</comment>
<organism evidence="5 6">
    <name type="scientific">Candidatus Merdimorpha stercoravium</name>
    <dbReference type="NCBI Taxonomy" id="2840863"/>
    <lineage>
        <taxon>Bacteria</taxon>
        <taxon>Pseudomonadati</taxon>
        <taxon>Bacteroidota</taxon>
        <taxon>Flavobacteriia</taxon>
        <taxon>Flavobacteriales</taxon>
        <taxon>Candidatus Merdimorpha</taxon>
    </lineage>
</organism>
<protein>
    <recommendedName>
        <fullName evidence="2">Uridine phosphorylase</fullName>
        <ecNumber evidence="1">2.4.2.3</ecNumber>
    </recommendedName>
</protein>
<dbReference type="InterPro" id="IPR000845">
    <property type="entry name" value="Nucleoside_phosphorylase_d"/>
</dbReference>
<reference evidence="5" key="1">
    <citation type="submission" date="2020-10" db="EMBL/GenBank/DDBJ databases">
        <authorList>
            <person name="Gilroy R."/>
        </authorList>
    </citation>
    <scope>NUCLEOTIDE SEQUENCE</scope>
    <source>
        <strain evidence="5">1383</strain>
    </source>
</reference>
<evidence type="ECO:0000256" key="1">
    <source>
        <dbReference type="ARBA" id="ARBA00011888"/>
    </source>
</evidence>
<name>A0A9D1KT41_9FLAO</name>
<evidence type="ECO:0000256" key="3">
    <source>
        <dbReference type="ARBA" id="ARBA00048447"/>
    </source>
</evidence>
<dbReference type="PANTHER" id="PTHR43691">
    <property type="entry name" value="URIDINE PHOSPHORYLASE"/>
    <property type="match status" value="1"/>
</dbReference>
<dbReference type="CDD" id="cd00436">
    <property type="entry name" value="UP_TbUP-like"/>
    <property type="match status" value="1"/>
</dbReference>
<evidence type="ECO:0000313" key="5">
    <source>
        <dbReference type="EMBL" id="HIT97593.1"/>
    </source>
</evidence>
<comment type="catalytic activity">
    <reaction evidence="3">
        <text>uridine + phosphate = alpha-D-ribose 1-phosphate + uracil</text>
        <dbReference type="Rhea" id="RHEA:24388"/>
        <dbReference type="ChEBI" id="CHEBI:16704"/>
        <dbReference type="ChEBI" id="CHEBI:17568"/>
        <dbReference type="ChEBI" id="CHEBI:43474"/>
        <dbReference type="ChEBI" id="CHEBI:57720"/>
        <dbReference type="EC" id="2.4.2.3"/>
    </reaction>
</comment>
<dbReference type="EMBL" id="DVLY01000047">
    <property type="protein sequence ID" value="HIT97593.1"/>
    <property type="molecule type" value="Genomic_DNA"/>
</dbReference>
<evidence type="ECO:0000313" key="6">
    <source>
        <dbReference type="Proteomes" id="UP000824161"/>
    </source>
</evidence>
<gene>
    <name evidence="5" type="ORF">IAC44_02010</name>
</gene>
<dbReference type="PANTHER" id="PTHR43691:SF11">
    <property type="entry name" value="FI09636P-RELATED"/>
    <property type="match status" value="1"/>
</dbReference>
<dbReference type="InterPro" id="IPR035994">
    <property type="entry name" value="Nucleoside_phosphorylase_sf"/>
</dbReference>
<proteinExistence type="predicted"/>
<accession>A0A9D1KT41</accession>
<sequence length="290" mass="32586">MRIKESELVVNPDGRVYHLNLAPQELADRVILVGDPARVSRVAAHFDTVELRRENREIHSCTGVYREKRFTVLSTGMGPDNIDIVLNELDALKNIDLNTREINPQKTSLEIVRIGTSGSLQRDIPVDSFVVARRAIGFDGVLHFYRSQAVRQLDIEEEFIRQTAWNPLAARPYVVEGSEELFSRLHSEQTIEGFTATAVGFYGPQGRELRIPLADPSANDKLERFAYRGMRLTNYEMETSAIYGLSALLGHRACSTNCIVAARTEGVFSKDAHAAVERLIAYVLDRLARD</sequence>
<evidence type="ECO:0000256" key="2">
    <source>
        <dbReference type="ARBA" id="ARBA00021980"/>
    </source>
</evidence>
<dbReference type="AlphaFoldDB" id="A0A9D1KT41"/>
<dbReference type="GO" id="GO:0005829">
    <property type="term" value="C:cytosol"/>
    <property type="evidence" value="ECO:0007669"/>
    <property type="project" value="TreeGrafter"/>
</dbReference>
<dbReference type="GO" id="GO:0004850">
    <property type="term" value="F:uridine phosphorylase activity"/>
    <property type="evidence" value="ECO:0007669"/>
    <property type="project" value="UniProtKB-EC"/>
</dbReference>
<dbReference type="Pfam" id="PF01048">
    <property type="entry name" value="PNP_UDP_1"/>
    <property type="match status" value="1"/>
</dbReference>
<dbReference type="GO" id="GO:0004731">
    <property type="term" value="F:purine-nucleoside phosphorylase activity"/>
    <property type="evidence" value="ECO:0007669"/>
    <property type="project" value="TreeGrafter"/>
</dbReference>
<dbReference type="GO" id="GO:0006152">
    <property type="term" value="P:purine nucleoside catabolic process"/>
    <property type="evidence" value="ECO:0007669"/>
    <property type="project" value="TreeGrafter"/>
</dbReference>
<evidence type="ECO:0000259" key="4">
    <source>
        <dbReference type="Pfam" id="PF01048"/>
    </source>
</evidence>
<dbReference type="SUPFAM" id="SSF53167">
    <property type="entry name" value="Purine and uridine phosphorylases"/>
    <property type="match status" value="1"/>
</dbReference>
<dbReference type="Gene3D" id="3.40.50.1580">
    <property type="entry name" value="Nucleoside phosphorylase domain"/>
    <property type="match status" value="1"/>
</dbReference>
<dbReference type="EC" id="2.4.2.3" evidence="1"/>